<evidence type="ECO:0008006" key="3">
    <source>
        <dbReference type="Google" id="ProtNLM"/>
    </source>
</evidence>
<protein>
    <recommendedName>
        <fullName evidence="3">DUF600 domain-containing protein</fullName>
    </recommendedName>
</protein>
<dbReference type="OrthoDB" id="1373797at2"/>
<accession>A0A1S2VBZ4</accession>
<dbReference type="AlphaFoldDB" id="A0A1S2VBZ4"/>
<comment type="caution">
    <text evidence="1">The sequence shown here is derived from an EMBL/GenBank/DDBJ whole genome shotgun (WGS) entry which is preliminary data.</text>
</comment>
<reference evidence="1 2" key="1">
    <citation type="submission" date="2016-10" db="EMBL/GenBank/DDBJ databases">
        <title>Arsenicibacter rosenii gen. nov., sp. nov., an efficient arsenic-methylating bacterium isolated from an arsenic-contaminated paddy soil.</title>
        <authorList>
            <person name="Huang K."/>
        </authorList>
    </citation>
    <scope>NUCLEOTIDE SEQUENCE [LARGE SCALE GENOMIC DNA]</scope>
    <source>
        <strain evidence="1 2">SM-1</strain>
    </source>
</reference>
<organism evidence="1 2">
    <name type="scientific">Arsenicibacter rosenii</name>
    <dbReference type="NCBI Taxonomy" id="1750698"/>
    <lineage>
        <taxon>Bacteria</taxon>
        <taxon>Pseudomonadati</taxon>
        <taxon>Bacteroidota</taxon>
        <taxon>Cytophagia</taxon>
        <taxon>Cytophagales</taxon>
        <taxon>Spirosomataceae</taxon>
        <taxon>Arsenicibacter</taxon>
    </lineage>
</organism>
<evidence type="ECO:0000313" key="1">
    <source>
        <dbReference type="EMBL" id="OIN56212.1"/>
    </source>
</evidence>
<dbReference type="Proteomes" id="UP000181790">
    <property type="component" value="Unassembled WGS sequence"/>
</dbReference>
<keyword evidence="2" id="KW-1185">Reference proteome</keyword>
<dbReference type="EMBL" id="MORL01000026">
    <property type="protein sequence ID" value="OIN56212.1"/>
    <property type="molecule type" value="Genomic_DNA"/>
</dbReference>
<sequence>MEQIKEDLYNLITETISAVMTDDWALIQLNVQFLGEGLDIEFDGVYLTPTQDVEPLLIEYPEEVIEALQKLYLINREETGERANLMQINLTSQGQFKSEFSWDQELQDEDEHFSKGGTAREWMEIRKAKYGSPEEQ</sequence>
<proteinExistence type="predicted"/>
<dbReference type="RefSeq" id="WP_071506115.1">
    <property type="nucleotide sequence ID" value="NZ_MORL01000026.1"/>
</dbReference>
<evidence type="ECO:0000313" key="2">
    <source>
        <dbReference type="Proteomes" id="UP000181790"/>
    </source>
</evidence>
<gene>
    <name evidence="1" type="ORF">BLX24_25780</name>
</gene>
<name>A0A1S2VBZ4_9BACT</name>